<dbReference type="Gene3D" id="3.20.180.10">
    <property type="entry name" value="PNP-oxidase-like"/>
    <property type="match status" value="1"/>
</dbReference>
<accession>A0A3N0E1P1</accession>
<dbReference type="AlphaFoldDB" id="A0A3N0E1P1"/>
<keyword evidence="3" id="KW-1185">Reference proteome</keyword>
<dbReference type="SUPFAM" id="SSF50475">
    <property type="entry name" value="FMN-binding split barrel"/>
    <property type="match status" value="1"/>
</dbReference>
<protein>
    <submittedName>
        <fullName evidence="2">DUF2470 domain-containing protein</fullName>
    </submittedName>
</protein>
<dbReference type="EMBL" id="RJMB01000030">
    <property type="protein sequence ID" value="RNL81774.1"/>
    <property type="molecule type" value="Genomic_DNA"/>
</dbReference>
<dbReference type="OrthoDB" id="3381348at2"/>
<evidence type="ECO:0000313" key="2">
    <source>
        <dbReference type="EMBL" id="RNL81774.1"/>
    </source>
</evidence>
<dbReference type="Pfam" id="PF10615">
    <property type="entry name" value="DUF2470"/>
    <property type="match status" value="1"/>
</dbReference>
<proteinExistence type="predicted"/>
<feature type="domain" description="DUF2470" evidence="1">
    <location>
        <begin position="187"/>
        <end position="260"/>
    </location>
</feature>
<evidence type="ECO:0000313" key="3">
    <source>
        <dbReference type="Proteomes" id="UP000269198"/>
    </source>
</evidence>
<reference evidence="2 3" key="1">
    <citation type="submission" date="2018-11" db="EMBL/GenBank/DDBJ databases">
        <title>The genome draft of YIM 96095.</title>
        <authorList>
            <person name="Tang S.-K."/>
            <person name="Chunyu W.-X."/>
            <person name="Feng Y.-Z."/>
        </authorList>
    </citation>
    <scope>NUCLEOTIDE SEQUENCE [LARGE SCALE GENOMIC DNA]</scope>
    <source>
        <strain evidence="2 3">YIM 96095</strain>
    </source>
</reference>
<sequence length="272" mass="29539">MGILGKACLSLGGVMRPPGPSTIERIRSLAATATPTMATLADEPGTRFSASGAVERAGRVILLIDANHPLHEVLRTAPPGDTDLEIGVALRAMRHVGHTPTVRARIWCQGWVSVVPAEESHEAALTVWESTPDETLLAVGGEPREGAPLLARVEPERLIYHTYDCAGVIDGADFRAVEPDPLIGPAERILRHMNDRHRDELSASLRHLPEVPQGAAWIWELDSLGVTLWVNRLDSDHPSLVRVPWSARATAPCQLERALHDLMAHQGASPHH</sequence>
<dbReference type="InterPro" id="IPR037119">
    <property type="entry name" value="Haem_oxidase_HugZ-like_sf"/>
</dbReference>
<organism evidence="2 3">
    <name type="scientific">Halostreptopolyspora alba</name>
    <dbReference type="NCBI Taxonomy" id="2487137"/>
    <lineage>
        <taxon>Bacteria</taxon>
        <taxon>Bacillati</taxon>
        <taxon>Actinomycetota</taxon>
        <taxon>Actinomycetes</taxon>
        <taxon>Streptosporangiales</taxon>
        <taxon>Nocardiopsidaceae</taxon>
        <taxon>Halostreptopolyspora</taxon>
    </lineage>
</organism>
<evidence type="ECO:0000259" key="1">
    <source>
        <dbReference type="Pfam" id="PF10615"/>
    </source>
</evidence>
<comment type="caution">
    <text evidence="2">The sequence shown here is derived from an EMBL/GenBank/DDBJ whole genome shotgun (WGS) entry which is preliminary data.</text>
</comment>
<gene>
    <name evidence="2" type="ORF">EFW17_21600</name>
</gene>
<name>A0A3N0E1P1_9ACTN</name>
<dbReference type="Proteomes" id="UP000269198">
    <property type="component" value="Unassembled WGS sequence"/>
</dbReference>
<dbReference type="InterPro" id="IPR019595">
    <property type="entry name" value="DUF2470"/>
</dbReference>